<dbReference type="KEGG" id="dli:dnl_44570"/>
<dbReference type="InterPro" id="IPR004942">
    <property type="entry name" value="Roadblock/LAMTOR2_dom"/>
</dbReference>
<dbReference type="AlphaFoldDB" id="A0A975GIM5"/>
<dbReference type="PANTHER" id="PTHR13323">
    <property type="entry name" value="LATE ENDOSOMAL/LYSOSOMAL MP1 INTERACTING PROTEIN"/>
    <property type="match status" value="1"/>
</dbReference>
<evidence type="ECO:0000259" key="1">
    <source>
        <dbReference type="SMART" id="SM00960"/>
    </source>
</evidence>
<dbReference type="GO" id="GO:0060090">
    <property type="term" value="F:molecular adaptor activity"/>
    <property type="evidence" value="ECO:0007669"/>
    <property type="project" value="InterPro"/>
</dbReference>
<dbReference type="Pfam" id="PF03259">
    <property type="entry name" value="Robl_LC7"/>
    <property type="match status" value="1"/>
</dbReference>
<name>A0A975GIM5_9BACT</name>
<organism evidence="2 3">
    <name type="scientific">Desulfonema limicola</name>
    <dbReference type="NCBI Taxonomy" id="45656"/>
    <lineage>
        <taxon>Bacteria</taxon>
        <taxon>Pseudomonadati</taxon>
        <taxon>Thermodesulfobacteriota</taxon>
        <taxon>Desulfobacteria</taxon>
        <taxon>Desulfobacterales</taxon>
        <taxon>Desulfococcaceae</taxon>
        <taxon>Desulfonema</taxon>
    </lineage>
</organism>
<dbReference type="Proteomes" id="UP000663720">
    <property type="component" value="Chromosome"/>
</dbReference>
<sequence length="144" mass="16503">MGAMYDVDIVIDDSYTLEPEQLEQIEQVLDKELIREGMQSILLIDMYGNIISKYDDQRHDRDLYALAALSSANYAAVTTMAKLVGEEDFPSLFHKGQDVSVFFRKITEDFLIVVIFGEKFPLGALRMQLEIAVDMIIKIFQKNE</sequence>
<evidence type="ECO:0000313" key="3">
    <source>
        <dbReference type="Proteomes" id="UP000663720"/>
    </source>
</evidence>
<dbReference type="Gene3D" id="3.30.450.30">
    <property type="entry name" value="Dynein light chain 2a, cytoplasmic"/>
    <property type="match status" value="1"/>
</dbReference>
<accession>A0A975GIM5</accession>
<proteinExistence type="predicted"/>
<evidence type="ECO:0000313" key="2">
    <source>
        <dbReference type="EMBL" id="QTA82093.1"/>
    </source>
</evidence>
<dbReference type="SUPFAM" id="SSF103196">
    <property type="entry name" value="Roadblock/LC7 domain"/>
    <property type="match status" value="1"/>
</dbReference>
<dbReference type="GO" id="GO:0032008">
    <property type="term" value="P:positive regulation of TOR signaling"/>
    <property type="evidence" value="ECO:0007669"/>
    <property type="project" value="InterPro"/>
</dbReference>
<dbReference type="GO" id="GO:0005085">
    <property type="term" value="F:guanyl-nucleotide exchange factor activity"/>
    <property type="evidence" value="ECO:0007669"/>
    <property type="project" value="InterPro"/>
</dbReference>
<dbReference type="InterPro" id="IPR037587">
    <property type="entry name" value="LAMTOR2-like"/>
</dbReference>
<keyword evidence="3" id="KW-1185">Reference proteome</keyword>
<feature type="domain" description="Roadblock/LAMTOR2" evidence="1">
    <location>
        <begin position="25"/>
        <end position="116"/>
    </location>
</feature>
<gene>
    <name evidence="2" type="ORF">dnl_44570</name>
</gene>
<reference evidence="2" key="1">
    <citation type="journal article" date="2021" name="Microb. Physiol.">
        <title>Proteogenomic Insights into the Physiology of Marine, Sulfate-Reducing, Filamentous Desulfonema limicola and Desulfonema magnum.</title>
        <authorList>
            <person name="Schnaars V."/>
            <person name="Wohlbrand L."/>
            <person name="Scheve S."/>
            <person name="Hinrichs C."/>
            <person name="Reinhardt R."/>
            <person name="Rabus R."/>
        </authorList>
    </citation>
    <scope>NUCLEOTIDE SEQUENCE</scope>
    <source>
        <strain evidence="2">5ac10</strain>
    </source>
</reference>
<protein>
    <submittedName>
        <fullName evidence="2">Roadblock/LC7 domain-containing protein</fullName>
    </submittedName>
</protein>
<dbReference type="SMART" id="SM00960">
    <property type="entry name" value="Robl_LC7"/>
    <property type="match status" value="1"/>
</dbReference>
<dbReference type="EMBL" id="CP061799">
    <property type="protein sequence ID" value="QTA82093.1"/>
    <property type="molecule type" value="Genomic_DNA"/>
</dbReference>